<evidence type="ECO:0000256" key="1">
    <source>
        <dbReference type="ARBA" id="ARBA00023125"/>
    </source>
</evidence>
<reference evidence="6" key="1">
    <citation type="journal article" date="2022" name="Nat. Microbiol.">
        <title>Unique mobile elements and scalable gene flow at the prokaryote-eukaryote boundary revealed by circularized Asgard archaea genomes.</title>
        <authorList>
            <person name="Wu F."/>
            <person name="Speth D.R."/>
            <person name="Philosof A."/>
            <person name="Cremiere A."/>
            <person name="Narayanan A."/>
            <person name="Barco R.A."/>
            <person name="Connon S.A."/>
            <person name="Amend J.P."/>
            <person name="Antoshechkin I.A."/>
            <person name="Orphan V.J."/>
        </authorList>
    </citation>
    <scope>NUCLEOTIDE SEQUENCE</scope>
    <source>
        <strain evidence="6">PR6</strain>
    </source>
</reference>
<dbReference type="InterPro" id="IPR011010">
    <property type="entry name" value="DNA_brk_join_enz"/>
</dbReference>
<dbReference type="InterPro" id="IPR044068">
    <property type="entry name" value="CB"/>
</dbReference>
<gene>
    <name evidence="6" type="ORF">K9W46_00165</name>
</gene>
<dbReference type="InterPro" id="IPR002104">
    <property type="entry name" value="Integrase_catalytic"/>
</dbReference>
<dbReference type="AlphaFoldDB" id="A0A9Y1BRG9"/>
<dbReference type="PANTHER" id="PTHR30349:SF82">
    <property type="entry name" value="INTEGRASE_RECOMBINASE YOEC-RELATED"/>
    <property type="match status" value="1"/>
</dbReference>
<dbReference type="CDD" id="cd00397">
    <property type="entry name" value="DNA_BRE_C"/>
    <property type="match status" value="1"/>
</dbReference>
<dbReference type="EMBL" id="CP084167">
    <property type="protein sequence ID" value="UJG43611.1"/>
    <property type="molecule type" value="Genomic_DNA"/>
</dbReference>
<dbReference type="Gene3D" id="1.10.150.130">
    <property type="match status" value="1"/>
</dbReference>
<dbReference type="PANTHER" id="PTHR30349">
    <property type="entry name" value="PHAGE INTEGRASE-RELATED"/>
    <property type="match status" value="1"/>
</dbReference>
<dbReference type="Gene3D" id="1.10.443.10">
    <property type="entry name" value="Intergrase catalytic core"/>
    <property type="match status" value="1"/>
</dbReference>
<dbReference type="InterPro" id="IPR050090">
    <property type="entry name" value="Tyrosine_recombinase_XerCD"/>
</dbReference>
<evidence type="ECO:0000256" key="3">
    <source>
        <dbReference type="PROSITE-ProRule" id="PRU01248"/>
    </source>
</evidence>
<dbReference type="PROSITE" id="PS51898">
    <property type="entry name" value="TYR_RECOMBINASE"/>
    <property type="match status" value="1"/>
</dbReference>
<feature type="domain" description="Core-binding (CB)" evidence="5">
    <location>
        <begin position="13"/>
        <end position="90"/>
    </location>
</feature>
<dbReference type="InterPro" id="IPR013762">
    <property type="entry name" value="Integrase-like_cat_sf"/>
</dbReference>
<dbReference type="GO" id="GO:0015074">
    <property type="term" value="P:DNA integration"/>
    <property type="evidence" value="ECO:0007669"/>
    <property type="project" value="InterPro"/>
</dbReference>
<evidence type="ECO:0000313" key="6">
    <source>
        <dbReference type="EMBL" id="UJG43611.1"/>
    </source>
</evidence>
<keyword evidence="2" id="KW-0233">DNA recombination</keyword>
<dbReference type="SUPFAM" id="SSF56349">
    <property type="entry name" value="DNA breaking-rejoining enzymes"/>
    <property type="match status" value="1"/>
</dbReference>
<dbReference type="Proteomes" id="UP001200513">
    <property type="component" value="Chromosome"/>
</dbReference>
<dbReference type="PROSITE" id="PS51900">
    <property type="entry name" value="CB"/>
    <property type="match status" value="1"/>
</dbReference>
<dbReference type="GO" id="GO:0006310">
    <property type="term" value="P:DNA recombination"/>
    <property type="evidence" value="ECO:0007669"/>
    <property type="project" value="UniProtKB-KW"/>
</dbReference>
<dbReference type="GO" id="GO:0003677">
    <property type="term" value="F:DNA binding"/>
    <property type="evidence" value="ECO:0007669"/>
    <property type="project" value="UniProtKB-UniRule"/>
</dbReference>
<evidence type="ECO:0000259" key="4">
    <source>
        <dbReference type="PROSITE" id="PS51898"/>
    </source>
</evidence>
<protein>
    <submittedName>
        <fullName evidence="6">Site-specific integrase</fullName>
    </submittedName>
</protein>
<keyword evidence="1 3" id="KW-0238">DNA-binding</keyword>
<dbReference type="Pfam" id="PF00589">
    <property type="entry name" value="Phage_integrase"/>
    <property type="match status" value="1"/>
</dbReference>
<name>A0A9Y1BRG9_9ARCH</name>
<evidence type="ECO:0000256" key="2">
    <source>
        <dbReference type="ARBA" id="ARBA00023172"/>
    </source>
</evidence>
<proteinExistence type="predicted"/>
<dbReference type="InterPro" id="IPR010998">
    <property type="entry name" value="Integrase_recombinase_N"/>
</dbReference>
<feature type="domain" description="Tyr recombinase" evidence="4">
    <location>
        <begin position="112"/>
        <end position="292"/>
    </location>
</feature>
<sequence>MNDRDFRVTIPSAPISPNIDNFLKIKILQVRPITYRGYYRRLFRFYKYAQTDIVTEAILQDFLTYISKKVGNSQYNQYLNTLKQYTRYLADRRIIDSAEFLNSYKSKKKIVKREKHYYPDHEIEQFLNEVLTRKFPRWLYWFIWLGFQFGIRPKEMSLLEVTDINLENWTINLRSEITKTKVQSLLPIPTILRPKIKQLLSWRKLQNTQSTRLFVNSWGDAITEGNLSNHRAALRAIDGKFTYYDMRYTAGWRCYERSGDIYLAARLLRHSDINQTKKYLQIEKEKALEQMRKKFEEVYK</sequence>
<organism evidence="6">
    <name type="scientific">Candidatus Heimdallarchaeum endolithica</name>
    <dbReference type="NCBI Taxonomy" id="2876572"/>
    <lineage>
        <taxon>Archaea</taxon>
        <taxon>Promethearchaeati</taxon>
        <taxon>Candidatus Heimdallarchaeota</taxon>
        <taxon>Candidatus Heimdallarchaeia (ex Rinke et al. 2021) (nom. nud.)</taxon>
        <taxon>Candidatus Heimdallarchaeales</taxon>
        <taxon>Candidatus Heimdallarchaeaceae</taxon>
        <taxon>Candidatus Heimdallarchaeum</taxon>
    </lineage>
</organism>
<evidence type="ECO:0000259" key="5">
    <source>
        <dbReference type="PROSITE" id="PS51900"/>
    </source>
</evidence>
<accession>A0A9Y1BRG9</accession>